<feature type="compositionally biased region" description="Low complexity" evidence="1">
    <location>
        <begin position="109"/>
        <end position="121"/>
    </location>
</feature>
<dbReference type="Gene3D" id="1.10.287.110">
    <property type="entry name" value="DnaJ domain"/>
    <property type="match status" value="1"/>
</dbReference>
<dbReference type="AlphaFoldDB" id="A0A6J4MVW9"/>
<dbReference type="PANTHER" id="PTHR44825">
    <property type="match status" value="1"/>
</dbReference>
<dbReference type="Pfam" id="PF00226">
    <property type="entry name" value="DnaJ"/>
    <property type="match status" value="1"/>
</dbReference>
<dbReference type="SMART" id="SM00271">
    <property type="entry name" value="DnaJ"/>
    <property type="match status" value="1"/>
</dbReference>
<feature type="compositionally biased region" description="Low complexity" evidence="1">
    <location>
        <begin position="128"/>
        <end position="139"/>
    </location>
</feature>
<dbReference type="PROSITE" id="PS50076">
    <property type="entry name" value="DNAJ_2"/>
    <property type="match status" value="1"/>
</dbReference>
<dbReference type="SUPFAM" id="SSF46565">
    <property type="entry name" value="Chaperone J-domain"/>
    <property type="match status" value="1"/>
</dbReference>
<dbReference type="PANTHER" id="PTHR44825:SF1">
    <property type="entry name" value="DNAJ HOMOLOG SUBFAMILY C MEMBER 4"/>
    <property type="match status" value="1"/>
</dbReference>
<gene>
    <name evidence="3" type="ORF">AVDCRST_MAG47-832</name>
</gene>
<protein>
    <recommendedName>
        <fullName evidence="2">J domain-containing protein</fullName>
    </recommendedName>
</protein>
<evidence type="ECO:0000313" key="3">
    <source>
        <dbReference type="EMBL" id="CAA9368066.1"/>
    </source>
</evidence>
<evidence type="ECO:0000256" key="1">
    <source>
        <dbReference type="SAM" id="MobiDB-lite"/>
    </source>
</evidence>
<dbReference type="InterPro" id="IPR001623">
    <property type="entry name" value="DnaJ_domain"/>
</dbReference>
<name>A0A6J4MVW9_9ACTN</name>
<proteinExistence type="predicted"/>
<feature type="region of interest" description="Disordered" evidence="1">
    <location>
        <begin position="84"/>
        <end position="139"/>
    </location>
</feature>
<feature type="domain" description="J" evidence="2">
    <location>
        <begin position="4"/>
        <end position="65"/>
    </location>
</feature>
<evidence type="ECO:0000259" key="2">
    <source>
        <dbReference type="PROSITE" id="PS50076"/>
    </source>
</evidence>
<dbReference type="PRINTS" id="PR00625">
    <property type="entry name" value="JDOMAIN"/>
</dbReference>
<sequence>MSFKAYTLLGVSPGATVAEIKAAYRERARQIHPDRFVDDPRKARAAHEAFVELGSAFRVALATAAAADAASVAVRAAAQSAQAAARSTQQGRPGAARLPRATFPPQVPQVPQQRRSTPQRPGDGGRAVPRSRVVQRPTVTPVRQDDPMLVLLTVPQRCARPWSAHSLEVWALTLVPEARRHLAEAKRLARGSGVASQRHFTTATAHALLTLTVNGLNGPRVMGVVGHLDLAYDALEIVLPREVVDRLPARVTALGPVGREPAQAPGQRLLAFCAAGGALAGLAAWTQLFGFLGG</sequence>
<organism evidence="3">
    <name type="scientific">uncultured Nocardioidaceae bacterium</name>
    <dbReference type="NCBI Taxonomy" id="253824"/>
    <lineage>
        <taxon>Bacteria</taxon>
        <taxon>Bacillati</taxon>
        <taxon>Actinomycetota</taxon>
        <taxon>Actinomycetes</taxon>
        <taxon>Propionibacteriales</taxon>
        <taxon>Nocardioidaceae</taxon>
        <taxon>environmental samples</taxon>
    </lineage>
</organism>
<dbReference type="InterPro" id="IPR052763">
    <property type="entry name" value="DnaJ_C4"/>
</dbReference>
<accession>A0A6J4MVW9</accession>
<reference evidence="3" key="1">
    <citation type="submission" date="2020-02" db="EMBL/GenBank/DDBJ databases">
        <authorList>
            <person name="Meier V. D."/>
        </authorList>
    </citation>
    <scope>NUCLEOTIDE SEQUENCE</scope>
    <source>
        <strain evidence="3">AVDCRST_MAG47</strain>
    </source>
</reference>
<dbReference type="InterPro" id="IPR036869">
    <property type="entry name" value="J_dom_sf"/>
</dbReference>
<dbReference type="CDD" id="cd06257">
    <property type="entry name" value="DnaJ"/>
    <property type="match status" value="1"/>
</dbReference>
<dbReference type="EMBL" id="CADCUK010000061">
    <property type="protein sequence ID" value="CAA9368066.1"/>
    <property type="molecule type" value="Genomic_DNA"/>
</dbReference>